<dbReference type="EMBL" id="JAEHFQ010000002">
    <property type="protein sequence ID" value="MBM0632629.1"/>
    <property type="molecule type" value="Genomic_DNA"/>
</dbReference>
<keyword evidence="3" id="KW-0479">Metal-binding</keyword>
<comment type="caution">
    <text evidence="9">The sequence shown here is derived from an EMBL/GenBank/DDBJ whole genome shotgun (WGS) entry which is preliminary data.</text>
</comment>
<keyword evidence="7" id="KW-0342">GTP-binding</keyword>
<dbReference type="Pfam" id="PF02492">
    <property type="entry name" value="cobW"/>
    <property type="match status" value="1"/>
</dbReference>
<gene>
    <name evidence="9" type="primary">hypB</name>
    <name evidence="9" type="ORF">JDW19_05740</name>
</gene>
<dbReference type="SUPFAM" id="SSF52540">
    <property type="entry name" value="P-loop containing nucleoside triphosphate hydrolases"/>
    <property type="match status" value="1"/>
</dbReference>
<evidence type="ECO:0000256" key="4">
    <source>
        <dbReference type="ARBA" id="ARBA00022741"/>
    </source>
</evidence>
<evidence type="ECO:0000259" key="8">
    <source>
        <dbReference type="Pfam" id="PF02492"/>
    </source>
</evidence>
<organism evidence="9 10">
    <name type="scientific">Paenibacillus polymyxa</name>
    <name type="common">Bacillus polymyxa</name>
    <dbReference type="NCBI Taxonomy" id="1406"/>
    <lineage>
        <taxon>Bacteria</taxon>
        <taxon>Bacillati</taxon>
        <taxon>Bacillota</taxon>
        <taxon>Bacilli</taxon>
        <taxon>Bacillales</taxon>
        <taxon>Paenibacillaceae</taxon>
        <taxon>Paenibacillus</taxon>
    </lineage>
</organism>
<proteinExistence type="inferred from homology"/>
<name>A0A8I1IZ00_PAEPO</name>
<dbReference type="NCBIfam" id="TIGR00073">
    <property type="entry name" value="hypB"/>
    <property type="match status" value="1"/>
</dbReference>
<dbReference type="GO" id="GO:0051604">
    <property type="term" value="P:protein maturation"/>
    <property type="evidence" value="ECO:0007669"/>
    <property type="project" value="InterPro"/>
</dbReference>
<evidence type="ECO:0000313" key="9">
    <source>
        <dbReference type="EMBL" id="MBM0632629.1"/>
    </source>
</evidence>
<dbReference type="GO" id="GO:0016151">
    <property type="term" value="F:nickel cation binding"/>
    <property type="evidence" value="ECO:0007669"/>
    <property type="project" value="InterPro"/>
</dbReference>
<accession>A0A8I1IZ00</accession>
<dbReference type="CDD" id="cd05390">
    <property type="entry name" value="HypB"/>
    <property type="match status" value="1"/>
</dbReference>
<keyword evidence="4" id="KW-0547">Nucleotide-binding</keyword>
<evidence type="ECO:0000313" key="10">
    <source>
        <dbReference type="Proteomes" id="UP000650605"/>
    </source>
</evidence>
<dbReference type="GO" id="GO:0005525">
    <property type="term" value="F:GTP binding"/>
    <property type="evidence" value="ECO:0007669"/>
    <property type="project" value="UniProtKB-KW"/>
</dbReference>
<keyword evidence="6" id="KW-0862">Zinc</keyword>
<keyword evidence="5" id="KW-0378">Hydrolase</keyword>
<evidence type="ECO:0000256" key="6">
    <source>
        <dbReference type="ARBA" id="ARBA00022833"/>
    </source>
</evidence>
<dbReference type="PANTHER" id="PTHR30134">
    <property type="entry name" value="HYDROGENASE PROTEIN ASSEMBLY PROTEIN, NICKEL CHAPERONE"/>
    <property type="match status" value="1"/>
</dbReference>
<evidence type="ECO:0000256" key="3">
    <source>
        <dbReference type="ARBA" id="ARBA00022723"/>
    </source>
</evidence>
<dbReference type="AlphaFoldDB" id="A0A8I1IZ00"/>
<comment type="similarity">
    <text evidence="1">Belongs to the SIMIBI class G3E GTPase family. HypB/HupM subfamily.</text>
</comment>
<keyword evidence="2" id="KW-0533">Nickel</keyword>
<dbReference type="GO" id="GO:0008270">
    <property type="term" value="F:zinc ion binding"/>
    <property type="evidence" value="ECO:0007669"/>
    <property type="project" value="TreeGrafter"/>
</dbReference>
<dbReference type="InterPro" id="IPR003495">
    <property type="entry name" value="CobW/HypB/UreG_nucleotide-bd"/>
</dbReference>
<dbReference type="InterPro" id="IPR004392">
    <property type="entry name" value="Hyd_mat_HypB"/>
</dbReference>
<dbReference type="Proteomes" id="UP000650605">
    <property type="component" value="Unassembled WGS sequence"/>
</dbReference>
<dbReference type="Gene3D" id="3.40.50.300">
    <property type="entry name" value="P-loop containing nucleotide triphosphate hydrolases"/>
    <property type="match status" value="1"/>
</dbReference>
<dbReference type="InterPro" id="IPR027417">
    <property type="entry name" value="P-loop_NTPase"/>
</dbReference>
<protein>
    <submittedName>
        <fullName evidence="9">Hydrogenase nickel incorporation protein HypB</fullName>
    </submittedName>
</protein>
<evidence type="ECO:0000256" key="7">
    <source>
        <dbReference type="ARBA" id="ARBA00023134"/>
    </source>
</evidence>
<dbReference type="GO" id="GO:0003924">
    <property type="term" value="F:GTPase activity"/>
    <property type="evidence" value="ECO:0007669"/>
    <property type="project" value="InterPro"/>
</dbReference>
<feature type="domain" description="CobW/HypB/UreG nucleotide-binding" evidence="8">
    <location>
        <begin position="35"/>
        <end position="192"/>
    </location>
</feature>
<evidence type="ECO:0000256" key="5">
    <source>
        <dbReference type="ARBA" id="ARBA00022801"/>
    </source>
</evidence>
<evidence type="ECO:0000256" key="1">
    <source>
        <dbReference type="ARBA" id="ARBA00006211"/>
    </source>
</evidence>
<dbReference type="PANTHER" id="PTHR30134:SF2">
    <property type="entry name" value="HYDROGENASE MATURATION FACTOR HYPB"/>
    <property type="match status" value="1"/>
</dbReference>
<reference evidence="9" key="1">
    <citation type="submission" date="2020-12" db="EMBL/GenBank/DDBJ databases">
        <title>Paenibacillus polymyxa LMG 27872: a double-edged sword.</title>
        <authorList>
            <person name="Langendries S."/>
            <person name="Garcia Mendez S."/>
            <person name="Beirinckx S."/>
            <person name="Viaene T."/>
            <person name="Baeyen S."/>
            <person name="Goeminne G."/>
            <person name="Willems A."/>
            <person name="Debode J."/>
            <person name="Goormachtig S."/>
        </authorList>
    </citation>
    <scope>NUCLEOTIDE SEQUENCE</scope>
    <source>
        <strain evidence="9">LMG 27872</strain>
    </source>
</reference>
<sequence>MRISVHQDIMRGNDEWAKRNRTILEEYNVFTINMLSSPGAGKTSLLEAVIPRLKPQLQVAVIEGDVCTTLDAERIAALGVQAIQINTQGACHLDARMINEVVQSLPLSLIDLLIIENVGNLVCPASFDLGEHCRVTVTSTTEGADKVEKYPEAFQRSHAILLNKIDLMPHLNFGIEQFELGLRKIRSKAPIFHTSAKTGEGVQEWEEWLKKRVRRSIE</sequence>
<evidence type="ECO:0000256" key="2">
    <source>
        <dbReference type="ARBA" id="ARBA00022596"/>
    </source>
</evidence>
<dbReference type="PIRSF" id="PIRSF005624">
    <property type="entry name" value="Ni-bind_GTPase"/>
    <property type="match status" value="1"/>
</dbReference>